<feature type="compositionally biased region" description="Pro residues" evidence="1">
    <location>
        <begin position="201"/>
        <end position="211"/>
    </location>
</feature>
<reference evidence="2 3" key="1">
    <citation type="journal article" date="2012" name="PLoS Pathog.">
        <title>Diverse lifestyles and strategies of plant pathogenesis encoded in the genomes of eighteen Dothideomycetes fungi.</title>
        <authorList>
            <person name="Ohm R.A."/>
            <person name="Feau N."/>
            <person name="Henrissat B."/>
            <person name="Schoch C.L."/>
            <person name="Horwitz B.A."/>
            <person name="Barry K.W."/>
            <person name="Condon B.J."/>
            <person name="Copeland A.C."/>
            <person name="Dhillon B."/>
            <person name="Glaser F."/>
            <person name="Hesse C.N."/>
            <person name="Kosti I."/>
            <person name="LaButti K."/>
            <person name="Lindquist E.A."/>
            <person name="Lucas S."/>
            <person name="Salamov A.A."/>
            <person name="Bradshaw R.E."/>
            <person name="Ciuffetti L."/>
            <person name="Hamelin R.C."/>
            <person name="Kema G.H.J."/>
            <person name="Lawrence C."/>
            <person name="Scott J.A."/>
            <person name="Spatafora J.W."/>
            <person name="Turgeon B.G."/>
            <person name="de Wit P.J.G.M."/>
            <person name="Zhong S."/>
            <person name="Goodwin S.B."/>
            <person name="Grigoriev I.V."/>
        </authorList>
    </citation>
    <scope>NUCLEOTIDE SEQUENCE [LARGE SCALE GENOMIC DNA]</scope>
    <source>
        <strain evidence="2 3">CIRAD86</strain>
    </source>
</reference>
<feature type="compositionally biased region" description="Polar residues" evidence="1">
    <location>
        <begin position="101"/>
        <end position="117"/>
    </location>
</feature>
<evidence type="ECO:0000256" key="1">
    <source>
        <dbReference type="SAM" id="MobiDB-lite"/>
    </source>
</evidence>
<proteinExistence type="predicted"/>
<name>M2ZE04_PSEFD</name>
<protein>
    <submittedName>
        <fullName evidence="2">Uncharacterized protein</fullName>
    </submittedName>
</protein>
<accession>M2ZE04</accession>
<feature type="compositionally biased region" description="Basic and acidic residues" evidence="1">
    <location>
        <begin position="142"/>
        <end position="153"/>
    </location>
</feature>
<dbReference type="Proteomes" id="UP000016932">
    <property type="component" value="Unassembled WGS sequence"/>
</dbReference>
<gene>
    <name evidence="2" type="ORF">MYCFIDRAFT_179923</name>
</gene>
<organism evidence="2 3">
    <name type="scientific">Pseudocercospora fijiensis (strain CIRAD86)</name>
    <name type="common">Black leaf streak disease fungus</name>
    <name type="synonym">Mycosphaerella fijiensis</name>
    <dbReference type="NCBI Taxonomy" id="383855"/>
    <lineage>
        <taxon>Eukaryota</taxon>
        <taxon>Fungi</taxon>
        <taxon>Dikarya</taxon>
        <taxon>Ascomycota</taxon>
        <taxon>Pezizomycotina</taxon>
        <taxon>Dothideomycetes</taxon>
        <taxon>Dothideomycetidae</taxon>
        <taxon>Mycosphaerellales</taxon>
        <taxon>Mycosphaerellaceae</taxon>
        <taxon>Pseudocercospora</taxon>
    </lineage>
</organism>
<feature type="region of interest" description="Disordered" evidence="1">
    <location>
        <begin position="98"/>
        <end position="123"/>
    </location>
</feature>
<feature type="region of interest" description="Disordered" evidence="1">
    <location>
        <begin position="142"/>
        <end position="178"/>
    </location>
</feature>
<evidence type="ECO:0000313" key="3">
    <source>
        <dbReference type="Proteomes" id="UP000016932"/>
    </source>
</evidence>
<feature type="region of interest" description="Disordered" evidence="1">
    <location>
        <begin position="200"/>
        <end position="251"/>
    </location>
</feature>
<evidence type="ECO:0000313" key="2">
    <source>
        <dbReference type="EMBL" id="EME77349.1"/>
    </source>
</evidence>
<dbReference type="KEGG" id="pfj:MYCFIDRAFT_179923"/>
<dbReference type="VEuPathDB" id="FungiDB:MYCFIDRAFT_179923"/>
<dbReference type="EMBL" id="KB446566">
    <property type="protein sequence ID" value="EME77349.1"/>
    <property type="molecule type" value="Genomic_DNA"/>
</dbReference>
<dbReference type="HOGENOM" id="CLU_497065_0_0_1"/>
<dbReference type="RefSeq" id="XP_007932109.1">
    <property type="nucleotide sequence ID" value="XM_007933918.1"/>
</dbReference>
<sequence>MSTGRRELIIHFKKQHLHAHVPSIHLLHMLYTRLSSGFGYIESTCRLHTKTSSSNQVALLLLNIHHRLFPHCGSERGSNIDLQVMHFYSNMGSKVGGTRARANTASRGNRKCSSFSQLGGAGKSPESFEASSLCDYHGIEQDQEHHRQRDRKSFPANTLQIHPKPNSHTVRMNPTSHPKTSGWILIDAPEITTLHLSIYLSPPPPNPPHHPQPIHLRPNPPNIHSLPTTPTDRSGNIHQTQEPLSPLRDSAVGQSRVIKMYSISRAAGRSGRSSRARSFDAAAGSAVGTNDSGEDAHCWGGGGGDPICMGREGGSTRVDRTERFGSTFLSIDFGSWAVALRVHQLYIDSRLRQVIVLKSGSGGRMSFALRRDRQDKFAAMGRASSWGPGRIIQSWDRMPDSYCGLASATLLKQISSKGVRKVVISTELLGNRFANDILSSDNDHTRDGPATDKGVFHARPLNCRVENPNPSAAILLTVQPMKGGMLKTTQPRRLGKGSRQSLLFGYTVAERSSHARYMILLVGQHTLKFAAEERTLLPNVISKKRDWT</sequence>
<keyword evidence="3" id="KW-1185">Reference proteome</keyword>
<feature type="compositionally biased region" description="Polar residues" evidence="1">
    <location>
        <begin position="155"/>
        <end position="178"/>
    </location>
</feature>
<dbReference type="GeneID" id="19334236"/>
<dbReference type="AlphaFoldDB" id="M2ZE04"/>
<feature type="compositionally biased region" description="Polar residues" evidence="1">
    <location>
        <begin position="225"/>
        <end position="243"/>
    </location>
</feature>